<proteinExistence type="predicted"/>
<evidence type="ECO:0000313" key="3">
    <source>
        <dbReference type="Proteomes" id="UP000028712"/>
    </source>
</evidence>
<name>A0A086AE06_FLAHY</name>
<evidence type="ECO:0000313" key="2">
    <source>
        <dbReference type="EMBL" id="OXA92623.1"/>
    </source>
</evidence>
<evidence type="ECO:0000313" key="4">
    <source>
        <dbReference type="Proteomes" id="UP000198424"/>
    </source>
</evidence>
<comment type="caution">
    <text evidence="1">The sequence shown here is derived from an EMBL/GenBank/DDBJ whole genome shotgun (WGS) entry which is preliminary data.</text>
</comment>
<reference evidence="2 4" key="2">
    <citation type="submission" date="2016-11" db="EMBL/GenBank/DDBJ databases">
        <title>Whole genomes of Flavobacteriaceae.</title>
        <authorList>
            <person name="Stine C."/>
            <person name="Li C."/>
            <person name="Tadesse D."/>
        </authorList>
    </citation>
    <scope>NUCLEOTIDE SEQUENCE [LARGE SCALE GENOMIC DNA]</scope>
    <source>
        <strain evidence="2 4">ATCC 29551</strain>
    </source>
</reference>
<gene>
    <name evidence="2" type="ORF">B0A62_15035</name>
    <name evidence="1" type="ORF">IW20_16615</name>
</gene>
<evidence type="ECO:0000313" key="1">
    <source>
        <dbReference type="EMBL" id="KFF14920.1"/>
    </source>
</evidence>
<accession>A0A086AE06</accession>
<dbReference type="EMBL" id="MUGY01000020">
    <property type="protein sequence ID" value="OXA92623.1"/>
    <property type="molecule type" value="Genomic_DNA"/>
</dbReference>
<dbReference type="OrthoDB" id="839726at2"/>
<dbReference type="AlphaFoldDB" id="A0A086AE06"/>
<dbReference type="RefSeq" id="WP_035624533.1">
    <property type="nucleotide sequence ID" value="NZ_JBEWQG010000027.1"/>
</dbReference>
<keyword evidence="4" id="KW-1185">Reference proteome</keyword>
<dbReference type="STRING" id="991.IW20_16615"/>
<dbReference type="eggNOG" id="ENOG5033FTV">
    <property type="taxonomic scope" value="Bacteria"/>
</dbReference>
<protein>
    <submittedName>
        <fullName evidence="1">Uncharacterized protein</fullName>
    </submittedName>
</protein>
<reference evidence="1 3" key="1">
    <citation type="submission" date="2014-07" db="EMBL/GenBank/DDBJ databases">
        <title>Genome of Flavobacterium hydatis DSM 2063.</title>
        <authorList>
            <person name="Pipes S.E."/>
            <person name="Stropko S.J."/>
            <person name="Newman J.D."/>
        </authorList>
    </citation>
    <scope>NUCLEOTIDE SEQUENCE [LARGE SCALE GENOMIC DNA]</scope>
    <source>
        <strain evidence="1 3">DSM 2063</strain>
    </source>
</reference>
<dbReference type="Proteomes" id="UP000028712">
    <property type="component" value="Unassembled WGS sequence"/>
</dbReference>
<dbReference type="Proteomes" id="UP000198424">
    <property type="component" value="Unassembled WGS sequence"/>
</dbReference>
<dbReference type="EMBL" id="JPRM01000026">
    <property type="protein sequence ID" value="KFF14920.1"/>
    <property type="molecule type" value="Genomic_DNA"/>
</dbReference>
<organism evidence="1 3">
    <name type="scientific">Flavobacterium hydatis</name>
    <name type="common">Cytophaga aquatilis</name>
    <dbReference type="NCBI Taxonomy" id="991"/>
    <lineage>
        <taxon>Bacteria</taxon>
        <taxon>Pseudomonadati</taxon>
        <taxon>Bacteroidota</taxon>
        <taxon>Flavobacteriia</taxon>
        <taxon>Flavobacteriales</taxon>
        <taxon>Flavobacteriaceae</taxon>
        <taxon>Flavobacterium</taxon>
    </lineage>
</organism>
<sequence length="94" mass="10724">MKKIAYILLIIFIAFLSTPPIVTMIEKKSDVSAFYSLSEEEHSHKEIKVYVFHPVFQGEFVLPLFDKSNPILSEKLSKHDKISASIFAPPPNFV</sequence>